<dbReference type="Gene3D" id="3.40.50.1240">
    <property type="entry name" value="Phosphoglycerate mutase-like"/>
    <property type="match status" value="1"/>
</dbReference>
<accession>A0A3M9MIK5</accession>
<reference evidence="1 2" key="1">
    <citation type="submission" date="2018-11" db="EMBL/GenBank/DDBJ databases">
        <title>Draft genome of Simplicispira Flexivirga sp. BO-16.</title>
        <authorList>
            <person name="Im W.T."/>
        </authorList>
    </citation>
    <scope>NUCLEOTIDE SEQUENCE [LARGE SCALE GENOMIC DNA]</scope>
    <source>
        <strain evidence="1 2">BO-16</strain>
    </source>
</reference>
<dbReference type="Pfam" id="PF00300">
    <property type="entry name" value="His_Phos_1"/>
    <property type="match status" value="1"/>
</dbReference>
<organism evidence="1 2">
    <name type="scientific">Flexivirga caeni</name>
    <dbReference type="NCBI Taxonomy" id="2294115"/>
    <lineage>
        <taxon>Bacteria</taxon>
        <taxon>Bacillati</taxon>
        <taxon>Actinomycetota</taxon>
        <taxon>Actinomycetes</taxon>
        <taxon>Micrococcales</taxon>
        <taxon>Dermacoccaceae</taxon>
        <taxon>Flexivirga</taxon>
    </lineage>
</organism>
<name>A0A3M9MIK5_9MICO</name>
<dbReference type="InterPro" id="IPR013078">
    <property type="entry name" value="His_Pase_superF_clade-1"/>
</dbReference>
<dbReference type="Proteomes" id="UP000271678">
    <property type="component" value="Unassembled WGS sequence"/>
</dbReference>
<dbReference type="EMBL" id="RJJQ01000001">
    <property type="protein sequence ID" value="RNI25334.1"/>
    <property type="molecule type" value="Genomic_DNA"/>
</dbReference>
<keyword evidence="2" id="KW-1185">Reference proteome</keyword>
<sequence>MGRVFAVRHAMPELDPVSEPHEWRLSGEGRMAAGKLRGRLPTGSCCIASAERKAQETLRLAVDDSFDVDRRLNEVRRPVEPLGGDVRPCRRAWVSGQLDSRHEGWETPTDAAARFDAVVRIPSNSQNVVVASHGMILTAWLVSVGILDEGESAALFWEALAFPDIVSVDLPLR</sequence>
<evidence type="ECO:0000313" key="2">
    <source>
        <dbReference type="Proteomes" id="UP000271678"/>
    </source>
</evidence>
<proteinExistence type="predicted"/>
<dbReference type="InterPro" id="IPR029033">
    <property type="entry name" value="His_PPase_superfam"/>
</dbReference>
<dbReference type="AlphaFoldDB" id="A0A3M9MIK5"/>
<protein>
    <submittedName>
        <fullName evidence="1">Histidine phosphatase family protein</fullName>
    </submittedName>
</protein>
<evidence type="ECO:0000313" key="1">
    <source>
        <dbReference type="EMBL" id="RNI25334.1"/>
    </source>
</evidence>
<comment type="caution">
    <text evidence="1">The sequence shown here is derived from an EMBL/GenBank/DDBJ whole genome shotgun (WGS) entry which is preliminary data.</text>
</comment>
<dbReference type="SUPFAM" id="SSF53254">
    <property type="entry name" value="Phosphoglycerate mutase-like"/>
    <property type="match status" value="1"/>
</dbReference>
<gene>
    <name evidence="1" type="ORF">EFY87_01500</name>
</gene>